<organism evidence="3 4">
    <name type="scientific">Candidatus Amunia macphersoniae</name>
    <dbReference type="NCBI Taxonomy" id="3127014"/>
    <lineage>
        <taxon>Bacteria</taxon>
        <taxon>Bacillati</taxon>
        <taxon>Candidatus Dormiibacterota</taxon>
        <taxon>Candidatus Dormibacteria</taxon>
        <taxon>Candidatus Aeolococcales</taxon>
        <taxon>Candidatus Aeolococcaceae</taxon>
        <taxon>Candidatus Amunia</taxon>
    </lineage>
</organism>
<reference evidence="3 4" key="1">
    <citation type="submission" date="2020-10" db="EMBL/GenBank/DDBJ databases">
        <title>Ca. Dormibacterota MAGs.</title>
        <authorList>
            <person name="Montgomery K."/>
        </authorList>
    </citation>
    <scope>NUCLEOTIDE SEQUENCE [LARGE SCALE GENOMIC DNA]</scope>
    <source>
        <strain evidence="3">Mitchell_Peninsula_5</strain>
    </source>
</reference>
<dbReference type="SUPFAM" id="SSF52402">
    <property type="entry name" value="Adenine nucleotide alpha hydrolases-like"/>
    <property type="match status" value="1"/>
</dbReference>
<dbReference type="AlphaFoldDB" id="A0A934KN97"/>
<dbReference type="CDD" id="cd00293">
    <property type="entry name" value="USP-like"/>
    <property type="match status" value="1"/>
</dbReference>
<accession>A0A934KN97</accession>
<evidence type="ECO:0000313" key="4">
    <source>
        <dbReference type="Proteomes" id="UP000614410"/>
    </source>
</evidence>
<dbReference type="PANTHER" id="PTHR46268:SF6">
    <property type="entry name" value="UNIVERSAL STRESS PROTEIN UP12"/>
    <property type="match status" value="1"/>
</dbReference>
<dbReference type="PANTHER" id="PTHR46268">
    <property type="entry name" value="STRESS RESPONSE PROTEIN NHAX"/>
    <property type="match status" value="1"/>
</dbReference>
<dbReference type="Gene3D" id="3.40.50.620">
    <property type="entry name" value="HUPs"/>
    <property type="match status" value="1"/>
</dbReference>
<evidence type="ECO:0000256" key="1">
    <source>
        <dbReference type="ARBA" id="ARBA00008791"/>
    </source>
</evidence>
<dbReference type="InterPro" id="IPR014729">
    <property type="entry name" value="Rossmann-like_a/b/a_fold"/>
</dbReference>
<name>A0A934KN97_9BACT</name>
<dbReference type="InterPro" id="IPR006015">
    <property type="entry name" value="Universal_stress_UspA"/>
</dbReference>
<evidence type="ECO:0000313" key="3">
    <source>
        <dbReference type="EMBL" id="MBJ7608252.1"/>
    </source>
</evidence>
<proteinExistence type="inferred from homology"/>
<comment type="similarity">
    <text evidence="1">Belongs to the universal stress protein A family.</text>
</comment>
<dbReference type="EMBL" id="JAEKNN010000009">
    <property type="protein sequence ID" value="MBJ7608252.1"/>
    <property type="molecule type" value="Genomic_DNA"/>
</dbReference>
<dbReference type="PRINTS" id="PR01438">
    <property type="entry name" value="UNVRSLSTRESS"/>
</dbReference>
<dbReference type="Pfam" id="PF00582">
    <property type="entry name" value="Usp"/>
    <property type="match status" value="1"/>
</dbReference>
<gene>
    <name evidence="3" type="ORF">JF887_02315</name>
</gene>
<dbReference type="Proteomes" id="UP000614410">
    <property type="component" value="Unassembled WGS sequence"/>
</dbReference>
<comment type="caution">
    <text evidence="3">The sequence shown here is derived from an EMBL/GenBank/DDBJ whole genome shotgun (WGS) entry which is preliminary data.</text>
</comment>
<feature type="domain" description="UspA" evidence="2">
    <location>
        <begin position="1"/>
        <end position="147"/>
    </location>
</feature>
<protein>
    <submittedName>
        <fullName evidence="3">Universal stress protein</fullName>
    </submittedName>
</protein>
<evidence type="ECO:0000259" key="2">
    <source>
        <dbReference type="Pfam" id="PF00582"/>
    </source>
</evidence>
<sequence length="147" mass="15422">MFEKVVGAIDNDADRAALVVDAATELAQSFHSEVLIVHVREVERAAATVGAGRPGALPPSLHFEDEDEARGLVDSAVDRLRSVGVEASGRIESGNGSTARELLDVAKAFGATLIIVGDRGSRVTDLLLGSVAHKVVHLAHCPVLLVR</sequence>
<dbReference type="InterPro" id="IPR006016">
    <property type="entry name" value="UspA"/>
</dbReference>